<reference evidence="5 6" key="1">
    <citation type="submission" date="2022-10" db="EMBL/GenBank/DDBJ databases">
        <title>Weissella fermenti sp. nov., isolated from fermented cabbage.</title>
        <authorList>
            <person name="Lee J.K."/>
            <person name="Baek J.H."/>
            <person name="Choi D.G."/>
            <person name="Kim J.M."/>
            <person name="Jeon C.O."/>
        </authorList>
    </citation>
    <scope>NUCLEOTIDE SEQUENCE [LARGE SCALE GENOMIC DNA]</scope>
    <source>
        <strain evidence="5 6">KACC 18534</strain>
    </source>
</reference>
<evidence type="ECO:0000313" key="5">
    <source>
        <dbReference type="EMBL" id="MCW0953478.1"/>
    </source>
</evidence>
<dbReference type="Gene3D" id="1.10.10.10">
    <property type="entry name" value="Winged helix-like DNA-binding domain superfamily/Winged helix DNA-binding domain"/>
    <property type="match status" value="1"/>
</dbReference>
<dbReference type="SMART" id="SM00345">
    <property type="entry name" value="HTH_GNTR"/>
    <property type="match status" value="1"/>
</dbReference>
<gene>
    <name evidence="5" type="ORF">OIT44_05265</name>
</gene>
<dbReference type="Proteomes" id="UP001526225">
    <property type="component" value="Unassembled WGS sequence"/>
</dbReference>
<keyword evidence="2" id="KW-0238">DNA-binding</keyword>
<dbReference type="InterPro" id="IPR000524">
    <property type="entry name" value="Tscrpt_reg_HTH_GntR"/>
</dbReference>
<dbReference type="CDD" id="cd07377">
    <property type="entry name" value="WHTH_GntR"/>
    <property type="match status" value="1"/>
</dbReference>
<dbReference type="Pfam" id="PF00392">
    <property type="entry name" value="GntR"/>
    <property type="match status" value="1"/>
</dbReference>
<evidence type="ECO:0000256" key="2">
    <source>
        <dbReference type="ARBA" id="ARBA00023125"/>
    </source>
</evidence>
<evidence type="ECO:0000259" key="4">
    <source>
        <dbReference type="PROSITE" id="PS50949"/>
    </source>
</evidence>
<dbReference type="InterPro" id="IPR036390">
    <property type="entry name" value="WH_DNA-bd_sf"/>
</dbReference>
<keyword evidence="6" id="KW-1185">Reference proteome</keyword>
<feature type="domain" description="HTH gntR-type" evidence="4">
    <location>
        <begin position="1"/>
        <end position="50"/>
    </location>
</feature>
<dbReference type="RefSeq" id="WP_264336096.1">
    <property type="nucleotide sequence ID" value="NZ_JAOZFE010000005.1"/>
</dbReference>
<dbReference type="PROSITE" id="PS50949">
    <property type="entry name" value="HTH_GNTR"/>
    <property type="match status" value="1"/>
</dbReference>
<evidence type="ECO:0000313" key="6">
    <source>
        <dbReference type="Proteomes" id="UP001526225"/>
    </source>
</evidence>
<comment type="caution">
    <text evidence="5">The sequence shown here is derived from an EMBL/GenBank/DDBJ whole genome shotgun (WGS) entry which is preliminary data.</text>
</comment>
<dbReference type="EMBL" id="JAOZFE010000005">
    <property type="protein sequence ID" value="MCW0953478.1"/>
    <property type="molecule type" value="Genomic_DNA"/>
</dbReference>
<organism evidence="5 6">
    <name type="scientific">Weissella ceti</name>
    <dbReference type="NCBI Taxonomy" id="759620"/>
    <lineage>
        <taxon>Bacteria</taxon>
        <taxon>Bacillati</taxon>
        <taxon>Bacillota</taxon>
        <taxon>Bacilli</taxon>
        <taxon>Lactobacillales</taxon>
        <taxon>Lactobacillaceae</taxon>
        <taxon>Weissella</taxon>
    </lineage>
</organism>
<evidence type="ECO:0000256" key="1">
    <source>
        <dbReference type="ARBA" id="ARBA00023015"/>
    </source>
</evidence>
<feature type="non-terminal residue" evidence="5">
    <location>
        <position position="98"/>
    </location>
</feature>
<keyword evidence="1" id="KW-0805">Transcription regulation</keyword>
<dbReference type="InterPro" id="IPR036388">
    <property type="entry name" value="WH-like_DNA-bd_sf"/>
</dbReference>
<keyword evidence="3" id="KW-0804">Transcription</keyword>
<dbReference type="SUPFAM" id="SSF46785">
    <property type="entry name" value="Winged helix' DNA-binding domain"/>
    <property type="match status" value="1"/>
</dbReference>
<name>A0ABT3E4X1_9LACO</name>
<sequence length="98" mass="10819">MFEVGEKIPSSNALQIKYGMGRTTVRALADLERDGYIETKKGKGSFVLNPNLMDRVIHYFDVMGTIAELGHDAKISLTSSKLSVDGEFSHVRQLMGLS</sequence>
<protein>
    <submittedName>
        <fullName evidence="5">GntR family transcriptional regulator</fullName>
    </submittedName>
</protein>
<accession>A0ABT3E4X1</accession>
<evidence type="ECO:0000256" key="3">
    <source>
        <dbReference type="ARBA" id="ARBA00023163"/>
    </source>
</evidence>
<proteinExistence type="predicted"/>